<feature type="transmembrane region" description="Helical" evidence="5">
    <location>
        <begin position="253"/>
        <end position="276"/>
    </location>
</feature>
<dbReference type="PANTHER" id="PTHR21576">
    <property type="entry name" value="UNCHARACTERIZED NODULIN-LIKE PROTEIN"/>
    <property type="match status" value="1"/>
</dbReference>
<feature type="transmembrane region" description="Helical" evidence="5">
    <location>
        <begin position="296"/>
        <end position="316"/>
    </location>
</feature>
<evidence type="ECO:0000256" key="1">
    <source>
        <dbReference type="ARBA" id="ARBA00004141"/>
    </source>
</evidence>
<keyword evidence="4 5" id="KW-0472">Membrane</keyword>
<feature type="transmembrane region" description="Helical" evidence="5">
    <location>
        <begin position="179"/>
        <end position="201"/>
    </location>
</feature>
<gene>
    <name evidence="7" type="ORF">BDK51DRAFT_22774</name>
</gene>
<feature type="transmembrane region" description="Helical" evidence="5">
    <location>
        <begin position="47"/>
        <end position="66"/>
    </location>
</feature>
<feature type="domain" description="Nodulin-like" evidence="6">
    <location>
        <begin position="11"/>
        <end position="207"/>
    </location>
</feature>
<dbReference type="OrthoDB" id="410267at2759"/>
<evidence type="ECO:0000313" key="8">
    <source>
        <dbReference type="Proteomes" id="UP000269721"/>
    </source>
</evidence>
<feature type="non-terminal residue" evidence="7">
    <location>
        <position position="373"/>
    </location>
</feature>
<sequence>MFSTYRPALALTFFATLCCMAAAGTLYGFSLYGQQLKARLGLDQSQIAFVGAAGNYGMYLGGVFWGAMTDRYHMNPRYLFLCAAVLLMAGYSLVSFTYSATIPIIHYLFLAFYLFVAGFGSACLYHASMGTNIRNWPPHLHGFAVGIPVSLLGLSAFIFGQFASLFRTVSASGNGSLDVAAFLIFVGIATSSVSVFASFTLRNVQHLLPVPPALPEESVPATESDPLLIESAPAQPESDPDVYCLYEPDAYSLAAILVALGGSGLLLINNVSAVIAALSPADAPADDPDVERAQSWHVQALSVLSFVGRVAFGMASDWAAKHHGVSRSIWLVGASLIMLAGQVMAARVRTLDDLPSITIAVGISYGAFNTIIP</sequence>
<evidence type="ECO:0000256" key="2">
    <source>
        <dbReference type="ARBA" id="ARBA00022692"/>
    </source>
</evidence>
<dbReference type="GO" id="GO:0016020">
    <property type="term" value="C:membrane"/>
    <property type="evidence" value="ECO:0007669"/>
    <property type="project" value="UniProtKB-SubCell"/>
</dbReference>
<dbReference type="EMBL" id="KZ999609">
    <property type="protein sequence ID" value="RKO84908.1"/>
    <property type="molecule type" value="Genomic_DNA"/>
</dbReference>
<evidence type="ECO:0000256" key="4">
    <source>
        <dbReference type="ARBA" id="ARBA00023136"/>
    </source>
</evidence>
<feature type="transmembrane region" description="Helical" evidence="5">
    <location>
        <begin position="328"/>
        <end position="348"/>
    </location>
</feature>
<feature type="transmembrane region" description="Helical" evidence="5">
    <location>
        <begin position="78"/>
        <end position="98"/>
    </location>
</feature>
<protein>
    <submittedName>
        <fullName evidence="7">Nodulin-like-domain-containing protein</fullName>
    </submittedName>
</protein>
<evidence type="ECO:0000256" key="3">
    <source>
        <dbReference type="ARBA" id="ARBA00022989"/>
    </source>
</evidence>
<dbReference type="AlphaFoldDB" id="A0A4P9W2A6"/>
<keyword evidence="2 5" id="KW-0812">Transmembrane</keyword>
<comment type="subcellular location">
    <subcellularLocation>
        <location evidence="1">Membrane</location>
        <topology evidence="1">Multi-pass membrane protein</topology>
    </subcellularLocation>
</comment>
<feature type="transmembrane region" description="Helical" evidence="5">
    <location>
        <begin position="139"/>
        <end position="159"/>
    </location>
</feature>
<keyword evidence="8" id="KW-1185">Reference proteome</keyword>
<proteinExistence type="predicted"/>
<dbReference type="PANTHER" id="PTHR21576:SF158">
    <property type="entry name" value="RIBOSOMAL RNA-PROCESSING PROTEIN 12-LIKE CONSERVED DOMAIN-CONTAINING PROTEIN"/>
    <property type="match status" value="1"/>
</dbReference>
<name>A0A4P9W2A6_9FUNG</name>
<evidence type="ECO:0000313" key="7">
    <source>
        <dbReference type="EMBL" id="RKO84908.1"/>
    </source>
</evidence>
<evidence type="ECO:0000259" key="6">
    <source>
        <dbReference type="Pfam" id="PF06813"/>
    </source>
</evidence>
<accession>A0A4P9W2A6</accession>
<evidence type="ECO:0000256" key="5">
    <source>
        <dbReference type="SAM" id="Phobius"/>
    </source>
</evidence>
<feature type="transmembrane region" description="Helical" evidence="5">
    <location>
        <begin position="104"/>
        <end position="127"/>
    </location>
</feature>
<dbReference type="InterPro" id="IPR036259">
    <property type="entry name" value="MFS_trans_sf"/>
</dbReference>
<dbReference type="SUPFAM" id="SSF103473">
    <property type="entry name" value="MFS general substrate transporter"/>
    <property type="match status" value="1"/>
</dbReference>
<keyword evidence="3 5" id="KW-1133">Transmembrane helix</keyword>
<organism evidence="7 8">
    <name type="scientific">Blyttiomyces helicus</name>
    <dbReference type="NCBI Taxonomy" id="388810"/>
    <lineage>
        <taxon>Eukaryota</taxon>
        <taxon>Fungi</taxon>
        <taxon>Fungi incertae sedis</taxon>
        <taxon>Chytridiomycota</taxon>
        <taxon>Chytridiomycota incertae sedis</taxon>
        <taxon>Chytridiomycetes</taxon>
        <taxon>Chytridiomycetes incertae sedis</taxon>
        <taxon>Blyttiomyces</taxon>
    </lineage>
</organism>
<dbReference type="InterPro" id="IPR010658">
    <property type="entry name" value="Nodulin-like"/>
</dbReference>
<dbReference type="Pfam" id="PF06813">
    <property type="entry name" value="Nodulin-like"/>
    <property type="match status" value="1"/>
</dbReference>
<dbReference type="Gene3D" id="1.20.1250.20">
    <property type="entry name" value="MFS general substrate transporter like domains"/>
    <property type="match status" value="1"/>
</dbReference>
<reference evidence="8" key="1">
    <citation type="journal article" date="2018" name="Nat. Microbiol.">
        <title>Leveraging single-cell genomics to expand the fungal tree of life.</title>
        <authorList>
            <person name="Ahrendt S.R."/>
            <person name="Quandt C.A."/>
            <person name="Ciobanu D."/>
            <person name="Clum A."/>
            <person name="Salamov A."/>
            <person name="Andreopoulos B."/>
            <person name="Cheng J.F."/>
            <person name="Woyke T."/>
            <person name="Pelin A."/>
            <person name="Henrissat B."/>
            <person name="Reynolds N.K."/>
            <person name="Benny G.L."/>
            <person name="Smith M.E."/>
            <person name="James T.Y."/>
            <person name="Grigoriev I.V."/>
        </authorList>
    </citation>
    <scope>NUCLEOTIDE SEQUENCE [LARGE SCALE GENOMIC DNA]</scope>
</reference>
<dbReference type="Proteomes" id="UP000269721">
    <property type="component" value="Unassembled WGS sequence"/>
</dbReference>